<sequence length="271" mass="30989">MVTVVVIEFGVMRCQPLRRALNIYGGQLKVIEKYMRELLWFVLGLYFAAVILAYSTSKQGNIVETLNSLGGFISGGGAVAAILTLIHVIYDKERQTNANNVSYANFILLTLERQVTFLRMLESSLSSSKDLDKSVKPFVIPVHEFDMSLSRQIDLEKSIFLLQTSNHHILAKVDAVQRNFNNLADRWHYRNQLWLEYHQEVSREYGVNCDVQREQVIELLGQTHILSLEQSTHEILDLLPNAIRDIPLVSRELSSTMRKDYPKHGVLISDV</sequence>
<feature type="transmembrane region" description="Helical" evidence="1">
    <location>
        <begin position="38"/>
        <end position="57"/>
    </location>
</feature>
<name>A0A0Q0YS31_VIBMT</name>
<feature type="transmembrane region" description="Helical" evidence="1">
    <location>
        <begin position="69"/>
        <end position="90"/>
    </location>
</feature>
<evidence type="ECO:0000313" key="2">
    <source>
        <dbReference type="EMBL" id="KQA97969.1"/>
    </source>
</evidence>
<dbReference type="Proteomes" id="UP000050491">
    <property type="component" value="Unassembled WGS sequence"/>
</dbReference>
<keyword evidence="1" id="KW-1133">Transmembrane helix</keyword>
<dbReference type="PANTHER" id="PTHR37103:SF1">
    <property type="entry name" value="DUF6602 DOMAIN-CONTAINING PROTEIN"/>
    <property type="match status" value="1"/>
</dbReference>
<dbReference type="PATRIC" id="fig|1481663.12.peg.2478"/>
<reference evidence="2 3" key="1">
    <citation type="journal article" date="2015" name="Genome Biol. Evol.">
        <title>The Dynamics of Genetic Interactions between Vibrio metoecus and Vibrio cholerae, Two Close Relatives Co-Occurring in the Environment.</title>
        <authorList>
            <person name="Orata F.D."/>
            <person name="Kirchberger P.C."/>
            <person name="Meheust R."/>
            <person name="Barlow E.J."/>
            <person name="Tarr C.L."/>
            <person name="Boucher Y."/>
        </authorList>
    </citation>
    <scope>NUCLEOTIDE SEQUENCE [LARGE SCALE GENOMIC DNA]</scope>
    <source>
        <strain evidence="2 3">YB5B04</strain>
    </source>
</reference>
<protein>
    <submittedName>
        <fullName evidence="2">Uncharacterized protein</fullName>
    </submittedName>
</protein>
<evidence type="ECO:0000313" key="3">
    <source>
        <dbReference type="Proteomes" id="UP000050491"/>
    </source>
</evidence>
<dbReference type="AlphaFoldDB" id="A0A0Q0YS31"/>
<keyword evidence="1" id="KW-0812">Transmembrane</keyword>
<evidence type="ECO:0000256" key="1">
    <source>
        <dbReference type="SAM" id="Phobius"/>
    </source>
</evidence>
<keyword evidence="1" id="KW-0472">Membrane</keyword>
<comment type="caution">
    <text evidence="2">The sequence shown here is derived from an EMBL/GenBank/DDBJ whole genome shotgun (WGS) entry which is preliminary data.</text>
</comment>
<dbReference type="NCBIfam" id="NF041952">
    <property type="entry name" value="super_attC_Vc_1"/>
    <property type="match status" value="1"/>
</dbReference>
<dbReference type="PANTHER" id="PTHR37103">
    <property type="entry name" value="PUTATIVE-RELATED"/>
    <property type="match status" value="1"/>
</dbReference>
<dbReference type="AntiFam" id="ANF00278">
    <property type="entry name" value="Spurious ORF motif from attC repeats"/>
</dbReference>
<organism evidence="2 3">
    <name type="scientific">Vibrio metoecus</name>
    <dbReference type="NCBI Taxonomy" id="1481663"/>
    <lineage>
        <taxon>Bacteria</taxon>
        <taxon>Pseudomonadati</taxon>
        <taxon>Pseudomonadota</taxon>
        <taxon>Gammaproteobacteria</taxon>
        <taxon>Vibrionales</taxon>
        <taxon>Vibrionaceae</taxon>
        <taxon>Vibrio</taxon>
    </lineage>
</organism>
<gene>
    <name evidence="2" type="ORF">XV92_17740</name>
</gene>
<accession>A0A0Q0YS31</accession>
<proteinExistence type="predicted"/>
<dbReference type="EMBL" id="LBGP01000028">
    <property type="protein sequence ID" value="KQA97969.1"/>
    <property type="molecule type" value="Genomic_DNA"/>
</dbReference>